<sequence length="200" mass="22925">MSSRQNPPLGSLALQAPSITPQIVRVSSSTCYELSLFKDLLKEYRRLDDTITMRFNRANAQVRDEDRIGKHAAKGTVQDTACLYLWRELLANWKRRTDLITYCTSVVDRSLVEKQDVLAKDAAATTGTSEEITPAARRKMQAEVYSEGVMRNQVHNELTVEKIVRYRSWDAFRSRCKYFEIPAETDAQTRKLWESSKAPS</sequence>
<evidence type="ECO:0000256" key="1">
    <source>
        <dbReference type="ARBA" id="ARBA00024204"/>
    </source>
</evidence>
<dbReference type="PANTHER" id="PTHR31905:SF2">
    <property type="entry name" value="PROTEIN MIX23"/>
    <property type="match status" value="1"/>
</dbReference>
<dbReference type="PANTHER" id="PTHR31905">
    <property type="entry name" value="COILED-COIL DOMAIN-CONTAINING PROTEIN 58"/>
    <property type="match status" value="1"/>
</dbReference>
<name>A0A5C3QVL6_9AGAR</name>
<dbReference type="AlphaFoldDB" id="A0A5C3QVL6"/>
<reference evidence="2 3" key="1">
    <citation type="journal article" date="2019" name="Nat. Ecol. Evol.">
        <title>Megaphylogeny resolves global patterns of mushroom evolution.</title>
        <authorList>
            <person name="Varga T."/>
            <person name="Krizsan K."/>
            <person name="Foldi C."/>
            <person name="Dima B."/>
            <person name="Sanchez-Garcia M."/>
            <person name="Sanchez-Ramirez S."/>
            <person name="Szollosi G.J."/>
            <person name="Szarkandi J.G."/>
            <person name="Papp V."/>
            <person name="Albert L."/>
            <person name="Andreopoulos W."/>
            <person name="Angelini C."/>
            <person name="Antonin V."/>
            <person name="Barry K.W."/>
            <person name="Bougher N.L."/>
            <person name="Buchanan P."/>
            <person name="Buyck B."/>
            <person name="Bense V."/>
            <person name="Catcheside P."/>
            <person name="Chovatia M."/>
            <person name="Cooper J."/>
            <person name="Damon W."/>
            <person name="Desjardin D."/>
            <person name="Finy P."/>
            <person name="Geml J."/>
            <person name="Haridas S."/>
            <person name="Hughes K."/>
            <person name="Justo A."/>
            <person name="Karasinski D."/>
            <person name="Kautmanova I."/>
            <person name="Kiss B."/>
            <person name="Kocsube S."/>
            <person name="Kotiranta H."/>
            <person name="LaButti K.M."/>
            <person name="Lechner B.E."/>
            <person name="Liimatainen K."/>
            <person name="Lipzen A."/>
            <person name="Lukacs Z."/>
            <person name="Mihaltcheva S."/>
            <person name="Morgado L.N."/>
            <person name="Niskanen T."/>
            <person name="Noordeloos M.E."/>
            <person name="Ohm R.A."/>
            <person name="Ortiz-Santana B."/>
            <person name="Ovrebo C."/>
            <person name="Racz N."/>
            <person name="Riley R."/>
            <person name="Savchenko A."/>
            <person name="Shiryaev A."/>
            <person name="Soop K."/>
            <person name="Spirin V."/>
            <person name="Szebenyi C."/>
            <person name="Tomsovsky M."/>
            <person name="Tulloss R.E."/>
            <person name="Uehling J."/>
            <person name="Grigoriev I.V."/>
            <person name="Vagvolgyi C."/>
            <person name="Papp T."/>
            <person name="Martin F.M."/>
            <person name="Miettinen O."/>
            <person name="Hibbett D.S."/>
            <person name="Nagy L.G."/>
        </authorList>
    </citation>
    <scope>NUCLEOTIDE SEQUENCE [LARGE SCALE GENOMIC DNA]</scope>
    <source>
        <strain evidence="2 3">CBS 309.79</strain>
    </source>
</reference>
<keyword evidence="3" id="KW-1185">Reference proteome</keyword>
<dbReference type="OrthoDB" id="5593818at2759"/>
<gene>
    <name evidence="2" type="ORF">BDV98DRAFT_561052</name>
</gene>
<accession>A0A5C3QVL6</accession>
<dbReference type="Pfam" id="PF09774">
    <property type="entry name" value="MIX23"/>
    <property type="match status" value="1"/>
</dbReference>
<dbReference type="InterPro" id="IPR019171">
    <property type="entry name" value="MIX23"/>
</dbReference>
<dbReference type="EMBL" id="ML178816">
    <property type="protein sequence ID" value="TFL06025.1"/>
    <property type="molecule type" value="Genomic_DNA"/>
</dbReference>
<protein>
    <submittedName>
        <fullName evidence="2">Caffeine-induced death protein 2-domain-containing protein</fullName>
    </submittedName>
</protein>
<organism evidence="2 3">
    <name type="scientific">Pterulicium gracile</name>
    <dbReference type="NCBI Taxonomy" id="1884261"/>
    <lineage>
        <taxon>Eukaryota</taxon>
        <taxon>Fungi</taxon>
        <taxon>Dikarya</taxon>
        <taxon>Basidiomycota</taxon>
        <taxon>Agaricomycotina</taxon>
        <taxon>Agaricomycetes</taxon>
        <taxon>Agaricomycetidae</taxon>
        <taxon>Agaricales</taxon>
        <taxon>Pleurotineae</taxon>
        <taxon>Pterulaceae</taxon>
        <taxon>Pterulicium</taxon>
    </lineage>
</organism>
<comment type="similarity">
    <text evidence="1">Belongs to the MIX23 family.</text>
</comment>
<evidence type="ECO:0000313" key="3">
    <source>
        <dbReference type="Proteomes" id="UP000305067"/>
    </source>
</evidence>
<dbReference type="STRING" id="1884261.A0A5C3QVL6"/>
<proteinExistence type="inferred from homology"/>
<evidence type="ECO:0000313" key="2">
    <source>
        <dbReference type="EMBL" id="TFL06025.1"/>
    </source>
</evidence>
<dbReference type="Proteomes" id="UP000305067">
    <property type="component" value="Unassembled WGS sequence"/>
</dbReference>
<dbReference type="GO" id="GO:0005758">
    <property type="term" value="C:mitochondrial intermembrane space"/>
    <property type="evidence" value="ECO:0007669"/>
    <property type="project" value="InterPro"/>
</dbReference>